<dbReference type="InterPro" id="IPR027417">
    <property type="entry name" value="P-loop_NTPase"/>
</dbReference>
<feature type="region of interest" description="Disordered" evidence="8">
    <location>
        <begin position="694"/>
        <end position="736"/>
    </location>
</feature>
<dbReference type="InterPro" id="IPR001650">
    <property type="entry name" value="Helicase_C-like"/>
</dbReference>
<dbReference type="OrthoDB" id="7396459at2759"/>
<keyword evidence="2 6" id="KW-0378">Hydrolase</keyword>
<feature type="region of interest" description="Disordered" evidence="8">
    <location>
        <begin position="631"/>
        <end position="659"/>
    </location>
</feature>
<dbReference type="SUPFAM" id="SSF109910">
    <property type="entry name" value="YgfY-like"/>
    <property type="match status" value="1"/>
</dbReference>
<dbReference type="GO" id="GO:0005524">
    <property type="term" value="F:ATP binding"/>
    <property type="evidence" value="ECO:0007669"/>
    <property type="project" value="UniProtKB-UniRule"/>
</dbReference>
<evidence type="ECO:0000256" key="4">
    <source>
        <dbReference type="ARBA" id="ARBA00022840"/>
    </source>
</evidence>
<dbReference type="Gene3D" id="1.10.150.250">
    <property type="entry name" value="Flavinator of succinate dehydrogenase"/>
    <property type="match status" value="1"/>
</dbReference>
<gene>
    <name evidence="11" type="primary">DDX55</name>
    <name evidence="11" type="ORF">FOL47_009233</name>
</gene>
<keyword evidence="1 6" id="KW-0547">Nucleotide-binding</keyword>
<sequence>MTSFVTKRQLVVTGRAAARLMMRNCSYSTTEHPIRGYKPELSSGDLDGRKKVLLYRARQRGYLELDVILGSFADRYLRDMPEGEVDEFEEVLALENPDLYKWLSAQVQSVAIPLFLQHKDVACEAATGSGKTLAFVLPIMEMMSKQLSDEGEACSEFIIPEAASVGAVILSPTRELATQIHDIIMQYIHADPVPHLKCYCFVGGRDIHADRAVIEGAKGSSLILVGTPGRVRHILCEKDMDSPLRFKTTEVLVLDEADRLLALGFEKDMSDIFAVLPKQRRTCLFSATLAGAEIKQLVKKAGLRNPVHVKLSRPSSSSSSSSTTTSCTDNATYDLPKGLENYYKVIDQRHKLGWMKHFVETRSSGSKVLVFFLTCASVDYHYAILKELWKNETEGDKAAAASISLHKLHGHMTPSARHKAYKAFSEGTTSNSCTDVMLATDLVARGVDIPKVDWIIQFDLPQSPSFFIHRVGRTARAGRDGQAVACMLESEVDGYLSFLKCRGVSLSKWEDDDESERYVEEHALGMLEDIRKNYNEKSRDFLDKAVAAFVSFVRGYSEHELSFVFNIKELDLGDVATSFSLLRLPRVKEIMGRRIDNFVQSEVVPDSVAYSDPTKEASRQERLKKVEIDREERRRKREKITQKSDAIRTRAEKRECRRTTTQHELDSLQKEEALVKKLKKGKITRKQFEHEMKLLDGGVDDDDDDDDEIVSDETSSVEDDNEVAASAGGGGGLNVVTKKRIRKDVLGGGRRKSKKRR</sequence>
<reference evidence="11 12" key="1">
    <citation type="submission" date="2020-04" db="EMBL/GenBank/DDBJ databases">
        <title>Perkinsus chesapeaki whole genome sequence.</title>
        <authorList>
            <person name="Bogema D.R."/>
        </authorList>
    </citation>
    <scope>NUCLEOTIDE SEQUENCE [LARGE SCALE GENOMIC DNA]</scope>
    <source>
        <strain evidence="11">ATCC PRA-425</strain>
    </source>
</reference>
<feature type="compositionally biased region" description="Basic and acidic residues" evidence="8">
    <location>
        <begin position="639"/>
        <end position="659"/>
    </location>
</feature>
<dbReference type="SMART" id="SM01178">
    <property type="entry name" value="DUF4217"/>
    <property type="match status" value="1"/>
</dbReference>
<comment type="similarity">
    <text evidence="6">Belongs to the DEAD box helicase family.</text>
</comment>
<dbReference type="PANTHER" id="PTHR24031">
    <property type="entry name" value="RNA HELICASE"/>
    <property type="match status" value="1"/>
</dbReference>
<feature type="compositionally biased region" description="Acidic residues" evidence="8">
    <location>
        <begin position="698"/>
        <end position="722"/>
    </location>
</feature>
<dbReference type="InterPro" id="IPR000629">
    <property type="entry name" value="RNA-helicase_DEAD-box_CS"/>
</dbReference>
<dbReference type="EMBL" id="JAAPAO010000063">
    <property type="protein sequence ID" value="KAF4674448.1"/>
    <property type="molecule type" value="Genomic_DNA"/>
</dbReference>
<dbReference type="Pfam" id="PF00270">
    <property type="entry name" value="DEAD"/>
    <property type="match status" value="1"/>
</dbReference>
<dbReference type="Pfam" id="PF00271">
    <property type="entry name" value="Helicase_C"/>
    <property type="match status" value="1"/>
</dbReference>
<evidence type="ECO:0000256" key="8">
    <source>
        <dbReference type="SAM" id="MobiDB-lite"/>
    </source>
</evidence>
<comment type="caution">
    <text evidence="11">The sequence shown here is derived from an EMBL/GenBank/DDBJ whole genome shotgun (WGS) entry which is preliminary data.</text>
</comment>
<evidence type="ECO:0000313" key="11">
    <source>
        <dbReference type="EMBL" id="KAF4674448.1"/>
    </source>
</evidence>
<dbReference type="InterPro" id="IPR036714">
    <property type="entry name" value="SDH_sf"/>
</dbReference>
<keyword evidence="12" id="KW-1185">Reference proteome</keyword>
<name>A0A7J6MS61_PERCH</name>
<keyword evidence="3 6" id="KW-0347">Helicase</keyword>
<proteinExistence type="inferred from homology"/>
<comment type="domain">
    <text evidence="7">The Q motif is unique to and characteristic of the DEAD box family of RNA helicases and controls ATP binding and hydrolysis.</text>
</comment>
<evidence type="ECO:0000256" key="5">
    <source>
        <dbReference type="ARBA" id="ARBA00022884"/>
    </source>
</evidence>
<evidence type="ECO:0000256" key="1">
    <source>
        <dbReference type="ARBA" id="ARBA00022741"/>
    </source>
</evidence>
<keyword evidence="4 6" id="KW-0067">ATP-binding</keyword>
<dbReference type="PROSITE" id="PS51194">
    <property type="entry name" value="HELICASE_CTER"/>
    <property type="match status" value="1"/>
</dbReference>
<dbReference type="AlphaFoldDB" id="A0A7J6MS61"/>
<dbReference type="GO" id="GO:0003723">
    <property type="term" value="F:RNA binding"/>
    <property type="evidence" value="ECO:0007669"/>
    <property type="project" value="UniProtKB-UniRule"/>
</dbReference>
<evidence type="ECO:0000259" key="10">
    <source>
        <dbReference type="PROSITE" id="PS51194"/>
    </source>
</evidence>
<dbReference type="SMART" id="SM00490">
    <property type="entry name" value="HELICc"/>
    <property type="match status" value="1"/>
</dbReference>
<evidence type="ECO:0000256" key="2">
    <source>
        <dbReference type="ARBA" id="ARBA00022801"/>
    </source>
</evidence>
<dbReference type="CDD" id="cd18787">
    <property type="entry name" value="SF2_C_DEAD"/>
    <property type="match status" value="1"/>
</dbReference>
<feature type="domain" description="Helicase ATP-binding" evidence="9">
    <location>
        <begin position="112"/>
        <end position="307"/>
    </location>
</feature>
<dbReference type="EC" id="3.6.4.13" evidence="7"/>
<keyword evidence="5 7" id="KW-0694">RNA-binding</keyword>
<comment type="catalytic activity">
    <reaction evidence="7">
        <text>ATP + H2O = ADP + phosphate + H(+)</text>
        <dbReference type="Rhea" id="RHEA:13065"/>
        <dbReference type="ChEBI" id="CHEBI:15377"/>
        <dbReference type="ChEBI" id="CHEBI:15378"/>
        <dbReference type="ChEBI" id="CHEBI:30616"/>
        <dbReference type="ChEBI" id="CHEBI:43474"/>
        <dbReference type="ChEBI" id="CHEBI:456216"/>
        <dbReference type="EC" id="3.6.4.13"/>
    </reaction>
</comment>
<protein>
    <recommendedName>
        <fullName evidence="7">ATP-dependent RNA helicase</fullName>
        <ecNumber evidence="7">3.6.4.13</ecNumber>
    </recommendedName>
</protein>
<dbReference type="Gene3D" id="3.40.50.300">
    <property type="entry name" value="P-loop containing nucleotide triphosphate hydrolases"/>
    <property type="match status" value="2"/>
</dbReference>
<dbReference type="SUPFAM" id="SSF52540">
    <property type="entry name" value="P-loop containing nucleoside triphosphate hydrolases"/>
    <property type="match status" value="1"/>
</dbReference>
<dbReference type="GO" id="GO:0003724">
    <property type="term" value="F:RNA helicase activity"/>
    <property type="evidence" value="ECO:0007669"/>
    <property type="project" value="UniProtKB-EC"/>
</dbReference>
<dbReference type="InterPro" id="IPR025313">
    <property type="entry name" value="SPB4-like_CTE"/>
</dbReference>
<evidence type="ECO:0000259" key="9">
    <source>
        <dbReference type="PROSITE" id="PS51192"/>
    </source>
</evidence>
<organism evidence="11 12">
    <name type="scientific">Perkinsus chesapeaki</name>
    <name type="common">Clam parasite</name>
    <name type="synonym">Perkinsus andrewsi</name>
    <dbReference type="NCBI Taxonomy" id="330153"/>
    <lineage>
        <taxon>Eukaryota</taxon>
        <taxon>Sar</taxon>
        <taxon>Alveolata</taxon>
        <taxon>Perkinsozoa</taxon>
        <taxon>Perkinsea</taxon>
        <taxon>Perkinsida</taxon>
        <taxon>Perkinsidae</taxon>
        <taxon>Perkinsus</taxon>
    </lineage>
</organism>
<dbReference type="InterPro" id="IPR014001">
    <property type="entry name" value="Helicase_ATP-bd"/>
</dbReference>
<dbReference type="Proteomes" id="UP000591131">
    <property type="component" value="Unassembled WGS sequence"/>
</dbReference>
<dbReference type="Pfam" id="PF13959">
    <property type="entry name" value="CTE_SPB4"/>
    <property type="match status" value="1"/>
</dbReference>
<dbReference type="GO" id="GO:0016787">
    <property type="term" value="F:hydrolase activity"/>
    <property type="evidence" value="ECO:0007669"/>
    <property type="project" value="UniProtKB-KW"/>
</dbReference>
<evidence type="ECO:0000256" key="7">
    <source>
        <dbReference type="RuleBase" id="RU365068"/>
    </source>
</evidence>
<comment type="function">
    <text evidence="7">RNA helicase.</text>
</comment>
<feature type="domain" description="Helicase C-terminal" evidence="10">
    <location>
        <begin position="338"/>
        <end position="538"/>
    </location>
</feature>
<accession>A0A7J6MS61</accession>
<evidence type="ECO:0000256" key="6">
    <source>
        <dbReference type="RuleBase" id="RU000492"/>
    </source>
</evidence>
<dbReference type="PROSITE" id="PS51192">
    <property type="entry name" value="HELICASE_ATP_BIND_1"/>
    <property type="match status" value="1"/>
</dbReference>
<dbReference type="InterPro" id="IPR011545">
    <property type="entry name" value="DEAD/DEAH_box_helicase_dom"/>
</dbReference>
<evidence type="ECO:0000313" key="12">
    <source>
        <dbReference type="Proteomes" id="UP000591131"/>
    </source>
</evidence>
<dbReference type="SMART" id="SM00487">
    <property type="entry name" value="DEXDc"/>
    <property type="match status" value="1"/>
</dbReference>
<dbReference type="PROSITE" id="PS00039">
    <property type="entry name" value="DEAD_ATP_HELICASE"/>
    <property type="match status" value="1"/>
</dbReference>
<evidence type="ECO:0000256" key="3">
    <source>
        <dbReference type="ARBA" id="ARBA00022806"/>
    </source>
</evidence>